<reference evidence="2" key="1">
    <citation type="journal article" date="2019" name="Int. J. Syst. Evol. Microbiol.">
        <title>The Global Catalogue of Microorganisms (GCM) 10K type strain sequencing project: providing services to taxonomists for standard genome sequencing and annotation.</title>
        <authorList>
            <consortium name="The Broad Institute Genomics Platform"/>
            <consortium name="The Broad Institute Genome Sequencing Center for Infectious Disease"/>
            <person name="Wu L."/>
            <person name="Ma J."/>
        </authorList>
    </citation>
    <scope>NUCLEOTIDE SEQUENCE [LARGE SCALE GENOMIC DNA]</scope>
    <source>
        <strain evidence="2">KCTC 52237</strain>
    </source>
</reference>
<dbReference type="EMBL" id="JBHRTF010000003">
    <property type="protein sequence ID" value="MFC3115247.1"/>
    <property type="molecule type" value="Genomic_DNA"/>
</dbReference>
<organism evidence="1 2">
    <name type="scientific">Cellvibrio fontiphilus</name>
    <dbReference type="NCBI Taxonomy" id="1815559"/>
    <lineage>
        <taxon>Bacteria</taxon>
        <taxon>Pseudomonadati</taxon>
        <taxon>Pseudomonadota</taxon>
        <taxon>Gammaproteobacteria</taxon>
        <taxon>Cellvibrionales</taxon>
        <taxon>Cellvibrionaceae</taxon>
        <taxon>Cellvibrio</taxon>
    </lineage>
</organism>
<dbReference type="RefSeq" id="WP_378117372.1">
    <property type="nucleotide sequence ID" value="NZ_JBHRTF010000003.1"/>
</dbReference>
<evidence type="ECO:0000313" key="1">
    <source>
        <dbReference type="EMBL" id="MFC3115247.1"/>
    </source>
</evidence>
<comment type="caution">
    <text evidence="1">The sequence shown here is derived from an EMBL/GenBank/DDBJ whole genome shotgun (WGS) entry which is preliminary data.</text>
</comment>
<evidence type="ECO:0000313" key="2">
    <source>
        <dbReference type="Proteomes" id="UP001595555"/>
    </source>
</evidence>
<sequence>MLKLLLPILFPSWRFFSSVGPSPRIDIAWLAEKHAEPLEWFPFRPLPERVGVAVGLQRLFYNPEWNERLYLNTCAEHLLETDSAFHAQKIAERLLRAVNTGELNAGSALYLVFRVRALSKEAGQLKDELAFMSEPISLQREPV</sequence>
<name>A0ABV7FFP1_9GAMM</name>
<proteinExistence type="predicted"/>
<protein>
    <submittedName>
        <fullName evidence="1">Uncharacterized protein</fullName>
    </submittedName>
</protein>
<gene>
    <name evidence="1" type="ORF">ACFODX_06735</name>
</gene>
<accession>A0ABV7FFP1</accession>
<dbReference type="Proteomes" id="UP001595555">
    <property type="component" value="Unassembled WGS sequence"/>
</dbReference>
<keyword evidence="2" id="KW-1185">Reference proteome</keyword>